<proteinExistence type="predicted"/>
<dbReference type="EMBL" id="CM039437">
    <property type="protein sequence ID" value="KAI4308313.1"/>
    <property type="molecule type" value="Genomic_DNA"/>
</dbReference>
<gene>
    <name evidence="1" type="ORF">L6164_031399</name>
</gene>
<protein>
    <submittedName>
        <fullName evidence="1">Uncharacterized protein</fullName>
    </submittedName>
</protein>
<name>A0ACB9LFC2_BAUVA</name>
<comment type="caution">
    <text evidence="1">The sequence shown here is derived from an EMBL/GenBank/DDBJ whole genome shotgun (WGS) entry which is preliminary data.</text>
</comment>
<keyword evidence="2" id="KW-1185">Reference proteome</keyword>
<evidence type="ECO:0000313" key="2">
    <source>
        <dbReference type="Proteomes" id="UP000828941"/>
    </source>
</evidence>
<organism evidence="1 2">
    <name type="scientific">Bauhinia variegata</name>
    <name type="common">Purple orchid tree</name>
    <name type="synonym">Phanera variegata</name>
    <dbReference type="NCBI Taxonomy" id="167791"/>
    <lineage>
        <taxon>Eukaryota</taxon>
        <taxon>Viridiplantae</taxon>
        <taxon>Streptophyta</taxon>
        <taxon>Embryophyta</taxon>
        <taxon>Tracheophyta</taxon>
        <taxon>Spermatophyta</taxon>
        <taxon>Magnoliopsida</taxon>
        <taxon>eudicotyledons</taxon>
        <taxon>Gunneridae</taxon>
        <taxon>Pentapetalae</taxon>
        <taxon>rosids</taxon>
        <taxon>fabids</taxon>
        <taxon>Fabales</taxon>
        <taxon>Fabaceae</taxon>
        <taxon>Cercidoideae</taxon>
        <taxon>Cercideae</taxon>
        <taxon>Bauhiniinae</taxon>
        <taxon>Bauhinia</taxon>
    </lineage>
</organism>
<sequence>MASAGGKSENVSVKAIVRIKQTAGGFLSSIATGGIDGIANLFGKALVLELVSAELDFKSNSEKKTIKGSAYKAHQEKDDEVEYEATFVVPAGFGNVGAILVENGLQNEVFIETIVLDGSPAGSLQFTCNSWVQPKHDSPGKRVFFADKSYLPAETPSGLRKLREEELVALRGNGQGERKKSDRIYDYDVYNDLGDPDTNADLTRPVLGGKLHPYPRRCRTGRKHSEKDPSSETRSTSFYVPRDEQFAEKKQEQFTGTTLSSGLSAVLQFLDTVLTDQNQGFESYDDIQMLFKDGFTMPQLKWGASNLLQAVIPRVIKAASESKEVLLFETPQTIKKDRFFWFSDEEFARETLAGVNPYTIQLVKEWPLRSKLDPNVYGSPESAITREVIEKELNGYNTIEEAIQDKKLFILDYHDFLLPYVSKVRQIEGTTLYGSRTLFFLTAKGTLKPLVIELTRPPIDGKPQWKQVFAPNYGSTDVWLWRIAKAHVLANDSGVHELISHWLTTHCAVEPYVIATYRQLSAMHPIYKLLHPHLRYTMEINALARQILISGNGIIEIAFAPRKYSMELSSVAYDQQWQFDLQALPNDLINRGMATPDPNAPHGLKLAIEDYPFANDGLLIWDAIKGWVTDYVNHYYQNPSLIESDRELQAWWNEIRTVGHGDKKDAPGWPDLKTPKDLIEIITTIAWSASAHHAAVNFTQYDYAGYFPNRPAIIRNKMPTEDPSGLEWEKFLNEPAQYLLEDFPSQIQATVVMAVLYLLSTHSPDEQYIGQYMEPSLAENPYIKAAFERFNAKLKVIESVIDSRNLNKNLRNRSGAGTVPYEVLKPFSGPGVTGKGVPYSVSI</sequence>
<dbReference type="Proteomes" id="UP000828941">
    <property type="component" value="Chromosome 12"/>
</dbReference>
<reference evidence="1 2" key="1">
    <citation type="journal article" date="2022" name="DNA Res.">
        <title>Chromosomal-level genome assembly of the orchid tree Bauhinia variegata (Leguminosae; Cercidoideae) supports the allotetraploid origin hypothesis of Bauhinia.</title>
        <authorList>
            <person name="Zhong Y."/>
            <person name="Chen Y."/>
            <person name="Zheng D."/>
            <person name="Pang J."/>
            <person name="Liu Y."/>
            <person name="Luo S."/>
            <person name="Meng S."/>
            <person name="Qian L."/>
            <person name="Wei D."/>
            <person name="Dai S."/>
            <person name="Zhou R."/>
        </authorList>
    </citation>
    <scope>NUCLEOTIDE SEQUENCE [LARGE SCALE GENOMIC DNA]</scope>
    <source>
        <strain evidence="1">BV-YZ2020</strain>
    </source>
</reference>
<accession>A0ACB9LFC2</accession>
<evidence type="ECO:0000313" key="1">
    <source>
        <dbReference type="EMBL" id="KAI4308313.1"/>
    </source>
</evidence>